<dbReference type="EMBL" id="VRTY01000039">
    <property type="protein sequence ID" value="TXK45859.1"/>
    <property type="molecule type" value="Genomic_DNA"/>
</dbReference>
<dbReference type="InterPro" id="IPR012347">
    <property type="entry name" value="Ferritin-like"/>
</dbReference>
<keyword evidence="1" id="KW-0472">Membrane</keyword>
<evidence type="ECO:0000313" key="3">
    <source>
        <dbReference type="EMBL" id="TXK45859.1"/>
    </source>
</evidence>
<evidence type="ECO:0000259" key="2">
    <source>
        <dbReference type="Pfam" id="PF03713"/>
    </source>
</evidence>
<keyword evidence="4" id="KW-1185">Reference proteome</keyword>
<accession>A0A5C8K877</accession>
<organism evidence="3 4">
    <name type="scientific">Pontibacter qinzhouensis</name>
    <dbReference type="NCBI Taxonomy" id="2603253"/>
    <lineage>
        <taxon>Bacteria</taxon>
        <taxon>Pseudomonadati</taxon>
        <taxon>Bacteroidota</taxon>
        <taxon>Cytophagia</taxon>
        <taxon>Cytophagales</taxon>
        <taxon>Hymenobacteraceae</taxon>
        <taxon>Pontibacter</taxon>
    </lineage>
</organism>
<keyword evidence="1" id="KW-1133">Transmembrane helix</keyword>
<name>A0A5C8K877_9BACT</name>
<dbReference type="Proteomes" id="UP000321926">
    <property type="component" value="Unassembled WGS sequence"/>
</dbReference>
<feature type="transmembrane region" description="Helical" evidence="1">
    <location>
        <begin position="40"/>
        <end position="58"/>
    </location>
</feature>
<feature type="domain" description="DUF305" evidence="2">
    <location>
        <begin position="94"/>
        <end position="145"/>
    </location>
</feature>
<dbReference type="InterPro" id="IPR005183">
    <property type="entry name" value="DUF305_CopM-like"/>
</dbReference>
<proteinExistence type="predicted"/>
<sequence>MEKGNYKKFSLMLGVSFIIMYGVMYLNADKFDHVYLNLNRLYMALLMVSPMALVMLGFMSGMYQNKKLNSIIVAVSIVVFAGTLFMLRKQSIVNDKQFLKSMIPHHSSAILVSQEANIKDPEVKKLTEQIIESQEKEIAEMKAILARMR</sequence>
<evidence type="ECO:0000313" key="4">
    <source>
        <dbReference type="Proteomes" id="UP000321926"/>
    </source>
</evidence>
<protein>
    <submittedName>
        <fullName evidence="3">DUF305 domain-containing protein</fullName>
    </submittedName>
</protein>
<dbReference type="AlphaFoldDB" id="A0A5C8K877"/>
<evidence type="ECO:0000256" key="1">
    <source>
        <dbReference type="SAM" id="Phobius"/>
    </source>
</evidence>
<dbReference type="OrthoDB" id="517560at2"/>
<gene>
    <name evidence="3" type="ORF">FVR03_11750</name>
</gene>
<comment type="caution">
    <text evidence="3">The sequence shown here is derived from an EMBL/GenBank/DDBJ whole genome shotgun (WGS) entry which is preliminary data.</text>
</comment>
<dbReference type="Gene3D" id="1.20.1260.10">
    <property type="match status" value="1"/>
</dbReference>
<reference evidence="3 4" key="1">
    <citation type="submission" date="2019-08" db="EMBL/GenBank/DDBJ databases">
        <authorList>
            <person name="Shi S."/>
        </authorList>
    </citation>
    <scope>NUCLEOTIDE SEQUENCE [LARGE SCALE GENOMIC DNA]</scope>
    <source>
        <strain evidence="3 4">GY10130</strain>
    </source>
</reference>
<feature type="transmembrane region" description="Helical" evidence="1">
    <location>
        <begin position="70"/>
        <end position="87"/>
    </location>
</feature>
<feature type="transmembrane region" description="Helical" evidence="1">
    <location>
        <begin position="9"/>
        <end position="28"/>
    </location>
</feature>
<dbReference type="Pfam" id="PF03713">
    <property type="entry name" value="DUF305"/>
    <property type="match status" value="1"/>
</dbReference>
<dbReference type="RefSeq" id="WP_147921946.1">
    <property type="nucleotide sequence ID" value="NZ_VRTY01000039.1"/>
</dbReference>
<keyword evidence="1" id="KW-0812">Transmembrane</keyword>